<evidence type="ECO:0000313" key="3">
    <source>
        <dbReference type="Proteomes" id="UP000186919"/>
    </source>
</evidence>
<protein>
    <recommendedName>
        <fullName evidence="1">Carrier domain-containing protein</fullName>
    </recommendedName>
</protein>
<dbReference type="SUPFAM" id="SSF47336">
    <property type="entry name" value="ACP-like"/>
    <property type="match status" value="1"/>
</dbReference>
<dbReference type="RefSeq" id="WP_064627024.1">
    <property type="nucleotide sequence ID" value="NZ_LQYE01000001.1"/>
</dbReference>
<sequence length="101" mass="11050">MTGTVVIPEDTEIIGVLRDALSKLLPPEDLAQVDLAAVQAGTALLSLPIDSVVLMALMNELEDQFAVFIPEEEAFAFTVVGDIGVFIRQRLRDKAKRRQQA</sequence>
<dbReference type="Proteomes" id="UP000186919">
    <property type="component" value="Unassembled WGS sequence"/>
</dbReference>
<dbReference type="Pfam" id="PF00550">
    <property type="entry name" value="PP-binding"/>
    <property type="match status" value="1"/>
</dbReference>
<reference evidence="2 3" key="1">
    <citation type="submission" date="2016-01" db="EMBL/GenBank/DDBJ databases">
        <title>Mycobacterium immunogenum strain CD11_6 genome sequencing and assembly.</title>
        <authorList>
            <person name="Kaur G."/>
            <person name="Nair G.R."/>
            <person name="Mayilraj S."/>
        </authorList>
    </citation>
    <scope>NUCLEOTIDE SEQUENCE [LARGE SCALE GENOMIC DNA]</scope>
    <source>
        <strain evidence="2 3">CD11-6</strain>
    </source>
</reference>
<feature type="domain" description="Carrier" evidence="1">
    <location>
        <begin position="8"/>
        <end position="91"/>
    </location>
</feature>
<comment type="caution">
    <text evidence="2">The sequence shown here is derived from an EMBL/GenBank/DDBJ whole genome shotgun (WGS) entry which is preliminary data.</text>
</comment>
<evidence type="ECO:0000313" key="2">
    <source>
        <dbReference type="EMBL" id="OAT69873.1"/>
    </source>
</evidence>
<name>A0A179VFS1_9MYCO</name>
<dbReference type="Gene3D" id="1.10.1200.10">
    <property type="entry name" value="ACP-like"/>
    <property type="match status" value="1"/>
</dbReference>
<organism evidence="2 3">
    <name type="scientific">Mycobacteroides immunogenum</name>
    <dbReference type="NCBI Taxonomy" id="83262"/>
    <lineage>
        <taxon>Bacteria</taxon>
        <taxon>Bacillati</taxon>
        <taxon>Actinomycetota</taxon>
        <taxon>Actinomycetes</taxon>
        <taxon>Mycobacteriales</taxon>
        <taxon>Mycobacteriaceae</taxon>
        <taxon>Mycobacteroides</taxon>
    </lineage>
</organism>
<gene>
    <name evidence="2" type="ORF">AWB85_00200</name>
</gene>
<dbReference type="InterPro" id="IPR036736">
    <property type="entry name" value="ACP-like_sf"/>
</dbReference>
<evidence type="ECO:0000259" key="1">
    <source>
        <dbReference type="PROSITE" id="PS50075"/>
    </source>
</evidence>
<dbReference type="PROSITE" id="PS50075">
    <property type="entry name" value="CARRIER"/>
    <property type="match status" value="1"/>
</dbReference>
<dbReference type="AlphaFoldDB" id="A0A179VFS1"/>
<proteinExistence type="predicted"/>
<dbReference type="InterPro" id="IPR009081">
    <property type="entry name" value="PP-bd_ACP"/>
</dbReference>
<accession>A0A179VFS1</accession>
<dbReference type="EMBL" id="LQYE01000001">
    <property type="protein sequence ID" value="OAT69873.1"/>
    <property type="molecule type" value="Genomic_DNA"/>
</dbReference>